<accession>A0A844YJ86</accession>
<protein>
    <recommendedName>
        <fullName evidence="1">Anti-sigma K factor RskA C-terminal domain-containing protein</fullName>
    </recommendedName>
</protein>
<comment type="caution">
    <text evidence="2">The sequence shown here is derived from an EMBL/GenBank/DDBJ whole genome shotgun (WGS) entry which is preliminary data.</text>
</comment>
<evidence type="ECO:0000259" key="1">
    <source>
        <dbReference type="Pfam" id="PF10099"/>
    </source>
</evidence>
<dbReference type="GO" id="GO:0005886">
    <property type="term" value="C:plasma membrane"/>
    <property type="evidence" value="ECO:0007669"/>
    <property type="project" value="InterPro"/>
</dbReference>
<dbReference type="Proteomes" id="UP000445582">
    <property type="component" value="Unassembled WGS sequence"/>
</dbReference>
<proteinExistence type="predicted"/>
<dbReference type="RefSeq" id="WP_160676824.1">
    <property type="nucleotide sequence ID" value="NZ_WTYN01000003.1"/>
</dbReference>
<dbReference type="Pfam" id="PF10099">
    <property type="entry name" value="RskA_C"/>
    <property type="match status" value="1"/>
</dbReference>
<dbReference type="OrthoDB" id="9816387at2"/>
<dbReference type="EMBL" id="WTYN01000003">
    <property type="protein sequence ID" value="MXO63843.1"/>
    <property type="molecule type" value="Genomic_DNA"/>
</dbReference>
<evidence type="ECO:0000313" key="2">
    <source>
        <dbReference type="EMBL" id="MXO63843.1"/>
    </source>
</evidence>
<keyword evidence="3" id="KW-1185">Reference proteome</keyword>
<evidence type="ECO:0000313" key="3">
    <source>
        <dbReference type="Proteomes" id="UP000445582"/>
    </source>
</evidence>
<gene>
    <name evidence="2" type="ORF">GRI48_12585</name>
</gene>
<dbReference type="InterPro" id="IPR018764">
    <property type="entry name" value="RskA_C"/>
</dbReference>
<sequence length="249" mass="26485">MADELDPIAEDPFVTAGEFALGVLEGSELAAAQRRQWTDRNFADAVDWWNIRLASMGEATEALLPSEAVWRGIEAEIGRIQDDRAEPIALQPASRQPAPWSVATALAGAALAAVALAFFLTRPSSLPPSAPPIIEARGPQLVAQLQDEESGRKLAGLIDARNNRLSLKIAGLEPEAGQAPELWVIPVGGTPISLGYIPQRGEFSRGLSSDEAALMREGATLAVTFEEDIGTRHEAPTPPILLAGTLDQV</sequence>
<reference evidence="2 3" key="1">
    <citation type="submission" date="2019-12" db="EMBL/GenBank/DDBJ databases">
        <title>Genomic-based taxomic classification of the family Erythrobacteraceae.</title>
        <authorList>
            <person name="Xu L."/>
        </authorList>
    </citation>
    <scope>NUCLEOTIDE SEQUENCE [LARGE SCALE GENOMIC DNA]</scope>
    <source>
        <strain evidence="2 3">MCCC 1A09965</strain>
    </source>
</reference>
<organism evidence="2 3">
    <name type="scientific">Qipengyuania oceanensis</name>
    <dbReference type="NCBI Taxonomy" id="1463597"/>
    <lineage>
        <taxon>Bacteria</taxon>
        <taxon>Pseudomonadati</taxon>
        <taxon>Pseudomonadota</taxon>
        <taxon>Alphaproteobacteria</taxon>
        <taxon>Sphingomonadales</taxon>
        <taxon>Erythrobacteraceae</taxon>
        <taxon>Qipengyuania</taxon>
    </lineage>
</organism>
<name>A0A844YJ86_9SPHN</name>
<dbReference type="AlphaFoldDB" id="A0A844YJ86"/>
<feature type="domain" description="Anti-sigma K factor RskA C-terminal" evidence="1">
    <location>
        <begin position="107"/>
        <end position="240"/>
    </location>
</feature>